<dbReference type="Proteomes" id="UP000095412">
    <property type="component" value="Unassembled WGS sequence"/>
</dbReference>
<evidence type="ECO:0000313" key="4">
    <source>
        <dbReference type="Proteomes" id="UP000095412"/>
    </source>
</evidence>
<dbReference type="OrthoDB" id="2287900at2"/>
<evidence type="ECO:0000313" key="2">
    <source>
        <dbReference type="EMBL" id="SCT42392.1"/>
    </source>
</evidence>
<dbReference type="AlphaFoldDB" id="A0A1D4RGX8"/>
<evidence type="ECO:0000313" key="5">
    <source>
        <dbReference type="Proteomes" id="UP000095768"/>
    </source>
</evidence>
<sequence>MEFYNSYEEKYNYYKNLLNLSYNQIVQSLIEKYGEVLDDYYKENSYKRFLNKEIKSITRGKYSKTSEGLYCHHILENEYENISNKEYIDHFKYPHEYHKKENLVYCDLIEHMILHSIITKETDGEYGVKGLSIMIKPTVKEWYIDEYEPKKKWMQVAKKRAYLPKKNILKIFSSIDKMLGNIKEYKDLEEREKRAEEEFRELERQKEAIIEQQKLEHEERIRQKQIEREKSIQRHMQNLNISREEFESNEKLIREEAYRYINQDNIFELRLSKKTPRSEVLQLLHFYEELYGSEYNSSILNTVKEDLIQDISELSKKVELKLENAQYYKKDGNYNIKSSHSGISWEVTPENANIIINEKSLQ</sequence>
<dbReference type="EMBL" id="FMPI01000028">
    <property type="protein sequence ID" value="SCT46774.1"/>
    <property type="molecule type" value="Genomic_DNA"/>
</dbReference>
<accession>A0A1D4RGX8</accession>
<keyword evidence="1" id="KW-0175">Coiled coil</keyword>
<keyword evidence="4" id="KW-1185">Reference proteome</keyword>
<organism evidence="2 5">
    <name type="scientific">Staphylococcus caeli</name>
    <dbReference type="NCBI Taxonomy" id="2201815"/>
    <lineage>
        <taxon>Bacteria</taxon>
        <taxon>Bacillati</taxon>
        <taxon>Bacillota</taxon>
        <taxon>Bacilli</taxon>
        <taxon>Bacillales</taxon>
        <taxon>Staphylococcaceae</taxon>
        <taxon>Staphylococcus</taxon>
    </lineage>
</organism>
<gene>
    <name evidence="2" type="ORF">SAMEA2297795_02474</name>
    <name evidence="3" type="ORF">SAMEA2297796_02460</name>
</gene>
<reference evidence="2 5" key="2">
    <citation type="submission" date="2016-09" db="EMBL/GenBank/DDBJ databases">
        <authorList>
            <consortium name="Pathogen Informatics"/>
        </authorList>
    </citation>
    <scope>NUCLEOTIDE SEQUENCE [LARGE SCALE GENOMIC DNA]</scope>
    <source>
        <strain evidence="2 5">82B</strain>
    </source>
</reference>
<protein>
    <submittedName>
        <fullName evidence="2">Uncharacterized protein</fullName>
    </submittedName>
</protein>
<proteinExistence type="predicted"/>
<evidence type="ECO:0000313" key="3">
    <source>
        <dbReference type="EMBL" id="SCT46774.1"/>
    </source>
</evidence>
<reference evidence="3 4" key="1">
    <citation type="submission" date="2016-09" db="EMBL/GenBank/DDBJ databases">
        <authorList>
            <consortium name="Pathogen Informatics"/>
            <person name="Sun Q."/>
            <person name="Inoue M."/>
        </authorList>
    </citation>
    <scope>NUCLEOTIDE SEQUENCE [LARGE SCALE GENOMIC DNA]</scope>
    <source>
        <strain evidence="3 4">82C</strain>
    </source>
</reference>
<dbReference type="EMBL" id="FMPG01000017">
    <property type="protein sequence ID" value="SCT42392.1"/>
    <property type="molecule type" value="Genomic_DNA"/>
</dbReference>
<evidence type="ECO:0000256" key="1">
    <source>
        <dbReference type="SAM" id="Coils"/>
    </source>
</evidence>
<name>A0A1D4RGX8_9STAP</name>
<feature type="coiled-coil region" evidence="1">
    <location>
        <begin position="178"/>
        <end position="212"/>
    </location>
</feature>
<dbReference type="Proteomes" id="UP000095768">
    <property type="component" value="Unassembled WGS sequence"/>
</dbReference>